<comment type="subcellular location">
    <subcellularLocation>
        <location evidence="2">Cytoplasm</location>
    </subcellularLocation>
    <subcellularLocation>
        <location evidence="1">Nucleus membrane</location>
        <topology evidence="1">Multi-pass membrane protein</topology>
    </subcellularLocation>
</comment>
<dbReference type="PANTHER" id="PTHR20996">
    <property type="entry name" value="NUCLEAR ENVELOPE PHOSPHATASE-REGULATORY SUBUNIT 1"/>
    <property type="match status" value="1"/>
</dbReference>
<dbReference type="Proteomes" id="UP001215151">
    <property type="component" value="Unassembled WGS sequence"/>
</dbReference>
<sequence length="290" mass="32807">MPPRPSPPSPSGSFYPPNDAATYRDLLLFEERLKTNAASLHRRKRRYQLFLLQLLIIIVFLLAEVLLNTNFLGVPYKWVLHQLLPEIYTERTEVRVHPYFASGLLFVSVTTLVLFFASGMYSEKIGYANKYVPHANRALRNFNIPSPSRTSSTARRSSSVPIPPIPPASNPRGELIFSSRVDRSFREAYDRYRAQFERRRQERERTAYAQTWIGWIHLKMPWMRNAGVPPVNAGSGSGTATPGESAGRHAHRLAQVESCPRERTTQSLRRDFLIVPVICDAASGGEALGP</sequence>
<keyword evidence="7" id="KW-0443">Lipid metabolism</keyword>
<dbReference type="GO" id="GO:0005737">
    <property type="term" value="C:cytoplasm"/>
    <property type="evidence" value="ECO:0007669"/>
    <property type="project" value="UniProtKB-SubCell"/>
</dbReference>
<evidence type="ECO:0000256" key="7">
    <source>
        <dbReference type="ARBA" id="ARBA00023098"/>
    </source>
</evidence>
<evidence type="ECO:0000256" key="6">
    <source>
        <dbReference type="ARBA" id="ARBA00022989"/>
    </source>
</evidence>
<evidence type="ECO:0000313" key="14">
    <source>
        <dbReference type="Proteomes" id="UP001215151"/>
    </source>
</evidence>
<evidence type="ECO:0000256" key="4">
    <source>
        <dbReference type="ARBA" id="ARBA00022490"/>
    </source>
</evidence>
<feature type="transmembrane region" description="Helical" evidence="12">
    <location>
        <begin position="49"/>
        <end position="67"/>
    </location>
</feature>
<feature type="transmembrane region" description="Helical" evidence="12">
    <location>
        <begin position="99"/>
        <end position="121"/>
    </location>
</feature>
<dbReference type="GO" id="GO:0019888">
    <property type="term" value="F:protein phosphatase regulator activity"/>
    <property type="evidence" value="ECO:0007669"/>
    <property type="project" value="InterPro"/>
</dbReference>
<dbReference type="InterPro" id="IPR005605">
    <property type="entry name" value="Spo7"/>
</dbReference>
<evidence type="ECO:0000313" key="13">
    <source>
        <dbReference type="EMBL" id="KAJ8490066.1"/>
    </source>
</evidence>
<keyword evidence="6 12" id="KW-1133">Transmembrane helix</keyword>
<dbReference type="AlphaFoldDB" id="A0AAD7TZF3"/>
<keyword evidence="4" id="KW-0963">Cytoplasm</keyword>
<evidence type="ECO:0000256" key="1">
    <source>
        <dbReference type="ARBA" id="ARBA00004232"/>
    </source>
</evidence>
<feature type="region of interest" description="Disordered" evidence="11">
    <location>
        <begin position="143"/>
        <end position="174"/>
    </location>
</feature>
<proteinExistence type="inferred from homology"/>
<keyword evidence="9" id="KW-0539">Nucleus</keyword>
<reference evidence="13" key="1">
    <citation type="submission" date="2022-11" db="EMBL/GenBank/DDBJ databases">
        <title>Genome Sequence of Cubamyces cubensis.</title>
        <authorList>
            <person name="Buettner E."/>
        </authorList>
    </citation>
    <scope>NUCLEOTIDE SEQUENCE</scope>
    <source>
        <strain evidence="13">MPL-01</strain>
    </source>
</reference>
<evidence type="ECO:0000256" key="5">
    <source>
        <dbReference type="ARBA" id="ARBA00022692"/>
    </source>
</evidence>
<dbReference type="GO" id="GO:0071595">
    <property type="term" value="C:Nem1-Spo7 phosphatase complex"/>
    <property type="evidence" value="ECO:0007669"/>
    <property type="project" value="InterPro"/>
</dbReference>
<evidence type="ECO:0000256" key="3">
    <source>
        <dbReference type="ARBA" id="ARBA00010998"/>
    </source>
</evidence>
<dbReference type="GO" id="GO:0031965">
    <property type="term" value="C:nuclear membrane"/>
    <property type="evidence" value="ECO:0007669"/>
    <property type="project" value="UniProtKB-SubCell"/>
</dbReference>
<evidence type="ECO:0000256" key="8">
    <source>
        <dbReference type="ARBA" id="ARBA00023136"/>
    </source>
</evidence>
<dbReference type="InterPro" id="IPR019168">
    <property type="entry name" value="NEP1-R1"/>
</dbReference>
<feature type="region of interest" description="Disordered" evidence="11">
    <location>
        <begin position="233"/>
        <end position="261"/>
    </location>
</feature>
<keyword evidence="5 12" id="KW-0812">Transmembrane</keyword>
<protein>
    <recommendedName>
        <fullName evidence="10">Transmembrane protein 188</fullName>
    </recommendedName>
</protein>
<evidence type="ECO:0000256" key="11">
    <source>
        <dbReference type="SAM" id="MobiDB-lite"/>
    </source>
</evidence>
<evidence type="ECO:0000256" key="2">
    <source>
        <dbReference type="ARBA" id="ARBA00004496"/>
    </source>
</evidence>
<accession>A0AAD7TZF3</accession>
<dbReference type="Pfam" id="PF03907">
    <property type="entry name" value="Spo7"/>
    <property type="match status" value="1"/>
</dbReference>
<feature type="compositionally biased region" description="Low complexity" evidence="11">
    <location>
        <begin position="145"/>
        <end position="160"/>
    </location>
</feature>
<comment type="similarity">
    <text evidence="3">Belongs to the CNEP1R1 family.</text>
</comment>
<keyword evidence="14" id="KW-1185">Reference proteome</keyword>
<gene>
    <name evidence="13" type="ORF">ONZ51_g2554</name>
</gene>
<evidence type="ECO:0000256" key="10">
    <source>
        <dbReference type="ARBA" id="ARBA00030458"/>
    </source>
</evidence>
<dbReference type="EMBL" id="JAPEVG010000040">
    <property type="protein sequence ID" value="KAJ8490066.1"/>
    <property type="molecule type" value="Genomic_DNA"/>
</dbReference>
<comment type="caution">
    <text evidence="13">The sequence shown here is derived from an EMBL/GenBank/DDBJ whole genome shotgun (WGS) entry which is preliminary data.</text>
</comment>
<name>A0AAD7TZF3_9APHY</name>
<evidence type="ECO:0000256" key="12">
    <source>
        <dbReference type="SAM" id="Phobius"/>
    </source>
</evidence>
<evidence type="ECO:0000256" key="9">
    <source>
        <dbReference type="ARBA" id="ARBA00023242"/>
    </source>
</evidence>
<dbReference type="PANTHER" id="PTHR20996:SF1">
    <property type="entry name" value="NUCLEAR ENVELOPE PHOSPHATASE-REGULATORY SUBUNIT 1"/>
    <property type="match status" value="1"/>
</dbReference>
<organism evidence="13 14">
    <name type="scientific">Trametes cubensis</name>
    <dbReference type="NCBI Taxonomy" id="1111947"/>
    <lineage>
        <taxon>Eukaryota</taxon>
        <taxon>Fungi</taxon>
        <taxon>Dikarya</taxon>
        <taxon>Basidiomycota</taxon>
        <taxon>Agaricomycotina</taxon>
        <taxon>Agaricomycetes</taxon>
        <taxon>Polyporales</taxon>
        <taxon>Polyporaceae</taxon>
        <taxon>Trametes</taxon>
    </lineage>
</organism>
<keyword evidence="8 12" id="KW-0472">Membrane</keyword>
<dbReference type="GO" id="GO:0006629">
    <property type="term" value="P:lipid metabolic process"/>
    <property type="evidence" value="ECO:0007669"/>
    <property type="project" value="UniProtKB-KW"/>
</dbReference>